<dbReference type="PANTHER" id="PTHR30629:SF2">
    <property type="entry name" value="PROPHAGE INTEGRASE INTS-RELATED"/>
    <property type="match status" value="1"/>
</dbReference>
<name>A0A382ASQ7_9ZZZZ</name>
<dbReference type="AlphaFoldDB" id="A0A382ASQ7"/>
<organism evidence="4">
    <name type="scientific">marine metagenome</name>
    <dbReference type="NCBI Taxonomy" id="408172"/>
    <lineage>
        <taxon>unclassified sequences</taxon>
        <taxon>metagenomes</taxon>
        <taxon>ecological metagenomes</taxon>
    </lineage>
</organism>
<evidence type="ECO:0000256" key="2">
    <source>
        <dbReference type="ARBA" id="ARBA00022908"/>
    </source>
</evidence>
<evidence type="ECO:0000256" key="1">
    <source>
        <dbReference type="ARBA" id="ARBA00008857"/>
    </source>
</evidence>
<sequence length="55" mass="6556">MPRHTENALTDRKIQNAKPNSKQFKLFDGKGLFLLIHPNGSKYFRWDYSFEGKRK</sequence>
<dbReference type="GO" id="GO:0015074">
    <property type="term" value="P:DNA integration"/>
    <property type="evidence" value="ECO:0007669"/>
    <property type="project" value="UniProtKB-KW"/>
</dbReference>
<protein>
    <recommendedName>
        <fullName evidence="3">Integrase DNA-binding domain-containing protein</fullName>
    </recommendedName>
</protein>
<gene>
    <name evidence="4" type="ORF">METZ01_LOCUS157313</name>
</gene>
<feature type="non-terminal residue" evidence="4">
    <location>
        <position position="55"/>
    </location>
</feature>
<dbReference type="Pfam" id="PF13356">
    <property type="entry name" value="Arm-DNA-bind_3"/>
    <property type="match status" value="1"/>
</dbReference>
<dbReference type="Gene3D" id="3.30.160.390">
    <property type="entry name" value="Integrase, DNA-binding domain"/>
    <property type="match status" value="1"/>
</dbReference>
<evidence type="ECO:0000259" key="3">
    <source>
        <dbReference type="Pfam" id="PF13356"/>
    </source>
</evidence>
<comment type="similarity">
    <text evidence="1">Belongs to the 'phage' integrase family.</text>
</comment>
<dbReference type="InterPro" id="IPR025166">
    <property type="entry name" value="Integrase_DNA_bind_dom"/>
</dbReference>
<dbReference type="EMBL" id="UINC01026646">
    <property type="protein sequence ID" value="SVB04459.1"/>
    <property type="molecule type" value="Genomic_DNA"/>
</dbReference>
<evidence type="ECO:0000313" key="4">
    <source>
        <dbReference type="EMBL" id="SVB04459.1"/>
    </source>
</evidence>
<accession>A0A382ASQ7</accession>
<keyword evidence="2" id="KW-0229">DNA integration</keyword>
<feature type="domain" description="Integrase DNA-binding" evidence="3">
    <location>
        <begin position="9"/>
        <end position="55"/>
    </location>
</feature>
<proteinExistence type="inferred from homology"/>
<dbReference type="PANTHER" id="PTHR30629">
    <property type="entry name" value="PROPHAGE INTEGRASE"/>
    <property type="match status" value="1"/>
</dbReference>
<reference evidence="4" key="1">
    <citation type="submission" date="2018-05" db="EMBL/GenBank/DDBJ databases">
        <authorList>
            <person name="Lanie J.A."/>
            <person name="Ng W.-L."/>
            <person name="Kazmierczak K.M."/>
            <person name="Andrzejewski T.M."/>
            <person name="Davidsen T.M."/>
            <person name="Wayne K.J."/>
            <person name="Tettelin H."/>
            <person name="Glass J.I."/>
            <person name="Rusch D."/>
            <person name="Podicherti R."/>
            <person name="Tsui H.-C.T."/>
            <person name="Winkler M.E."/>
        </authorList>
    </citation>
    <scope>NUCLEOTIDE SEQUENCE</scope>
</reference>
<dbReference type="InterPro" id="IPR050808">
    <property type="entry name" value="Phage_Integrase"/>
</dbReference>
<dbReference type="InterPro" id="IPR038488">
    <property type="entry name" value="Integrase_DNA-bd_sf"/>
</dbReference>